<evidence type="ECO:0008006" key="5">
    <source>
        <dbReference type="Google" id="ProtNLM"/>
    </source>
</evidence>
<accession>A0A819I2R2</accession>
<reference evidence="3" key="1">
    <citation type="submission" date="2021-02" db="EMBL/GenBank/DDBJ databases">
        <authorList>
            <person name="Nowell W R."/>
        </authorList>
    </citation>
    <scope>NUCLEOTIDE SEQUENCE</scope>
</reference>
<dbReference type="Pfam" id="PF13517">
    <property type="entry name" value="FG-GAP_3"/>
    <property type="match status" value="3"/>
</dbReference>
<organism evidence="3 4">
    <name type="scientific">Adineta steineri</name>
    <dbReference type="NCBI Taxonomy" id="433720"/>
    <lineage>
        <taxon>Eukaryota</taxon>
        <taxon>Metazoa</taxon>
        <taxon>Spiralia</taxon>
        <taxon>Gnathifera</taxon>
        <taxon>Rotifera</taxon>
        <taxon>Eurotatoria</taxon>
        <taxon>Bdelloidea</taxon>
        <taxon>Adinetida</taxon>
        <taxon>Adinetidae</taxon>
        <taxon>Adineta</taxon>
    </lineage>
</organism>
<dbReference type="Proteomes" id="UP000663860">
    <property type="component" value="Unassembled WGS sequence"/>
</dbReference>
<proteinExistence type="predicted"/>
<dbReference type="Gene3D" id="2.130.10.130">
    <property type="entry name" value="Integrin alpha, N-terminal"/>
    <property type="match status" value="2"/>
</dbReference>
<dbReference type="InterPro" id="IPR028994">
    <property type="entry name" value="Integrin_alpha_N"/>
</dbReference>
<protein>
    <recommendedName>
        <fullName evidence="5">VCBS repeat-containing protein</fullName>
    </recommendedName>
</protein>
<dbReference type="InterPro" id="IPR013517">
    <property type="entry name" value="FG-GAP"/>
</dbReference>
<dbReference type="EMBL" id="CAJNOE010000137">
    <property type="protein sequence ID" value="CAF0964700.1"/>
    <property type="molecule type" value="Genomic_DNA"/>
</dbReference>
<name>A0A819I2R2_9BILA</name>
<dbReference type="PANTHER" id="PTHR46580">
    <property type="entry name" value="SENSOR KINASE-RELATED"/>
    <property type="match status" value="1"/>
</dbReference>
<gene>
    <name evidence="2" type="ORF">IZO911_LOCUS15704</name>
    <name evidence="3" type="ORF">KXQ929_LOCUS23412</name>
</gene>
<dbReference type="AlphaFoldDB" id="A0A819I2R2"/>
<dbReference type="SUPFAM" id="SSF69318">
    <property type="entry name" value="Integrin alpha N-terminal domain"/>
    <property type="match status" value="1"/>
</dbReference>
<sequence length="262" mass="27325">MSVLLGTGSGSFGPQKIYSTGLYPLWVVAKDINGDGRLDLVIVNGYSSNVGVMLGIGNGNFTSQTTYLTFANPTGVVVDDFDGDGCLDLLVISYSWPLISVLPGTGNGSFQSQTMFPYALKWSSIATSDFNGDGRADVVVTSSVYQTTPSVGILLGTGNGSFGLQTKFLTGVTSFPYSVAIGDFNGDAQLDLVVVFNFLGSVGVFPGTGNGSFGLPKMFSTGSGSRPYGIAVGDFNNDGRLDIAVTDYSAHKTINILLNTCT</sequence>
<evidence type="ECO:0000313" key="2">
    <source>
        <dbReference type="EMBL" id="CAF0964700.1"/>
    </source>
</evidence>
<evidence type="ECO:0000256" key="1">
    <source>
        <dbReference type="ARBA" id="ARBA00022729"/>
    </source>
</evidence>
<comment type="caution">
    <text evidence="3">The sequence shown here is derived from an EMBL/GenBank/DDBJ whole genome shotgun (WGS) entry which is preliminary data.</text>
</comment>
<dbReference type="EMBL" id="CAJOBB010001859">
    <property type="protein sequence ID" value="CAF3912099.1"/>
    <property type="molecule type" value="Genomic_DNA"/>
</dbReference>
<dbReference type="Proteomes" id="UP000663868">
    <property type="component" value="Unassembled WGS sequence"/>
</dbReference>
<evidence type="ECO:0000313" key="4">
    <source>
        <dbReference type="Proteomes" id="UP000663868"/>
    </source>
</evidence>
<keyword evidence="1" id="KW-0732">Signal</keyword>
<evidence type="ECO:0000313" key="3">
    <source>
        <dbReference type="EMBL" id="CAF3912099.1"/>
    </source>
</evidence>